<comment type="caution">
    <text evidence="1">The sequence shown here is derived from an EMBL/GenBank/DDBJ whole genome shotgun (WGS) entry which is preliminary data.</text>
</comment>
<proteinExistence type="predicted"/>
<dbReference type="EMBL" id="BMGS01000004">
    <property type="protein sequence ID" value="GGG41347.1"/>
    <property type="molecule type" value="Genomic_DNA"/>
</dbReference>
<dbReference type="RefSeq" id="WP_188557398.1">
    <property type="nucleotide sequence ID" value="NZ_BMGS01000004.1"/>
</dbReference>
<reference evidence="2" key="1">
    <citation type="journal article" date="2019" name="Int. J. Syst. Evol. Microbiol.">
        <title>The Global Catalogue of Microorganisms (GCM) 10K type strain sequencing project: providing services to taxonomists for standard genome sequencing and annotation.</title>
        <authorList>
            <consortium name="The Broad Institute Genomics Platform"/>
            <consortium name="The Broad Institute Genome Sequencing Center for Infectious Disease"/>
            <person name="Wu L."/>
            <person name="Ma J."/>
        </authorList>
    </citation>
    <scope>NUCLEOTIDE SEQUENCE [LARGE SCALE GENOMIC DNA]</scope>
    <source>
        <strain evidence="2">CGMCC 1.12990</strain>
    </source>
</reference>
<sequence>MRAVQALQRIRPERKTDREGGLDLRFVDDRSSFGIMGYTNRTSAPS</sequence>
<gene>
    <name evidence="1" type="ORF">GCM10011378_17020</name>
</gene>
<evidence type="ECO:0000313" key="1">
    <source>
        <dbReference type="EMBL" id="GGG41347.1"/>
    </source>
</evidence>
<organism evidence="1 2">
    <name type="scientific">Hymenobacter glacieicola</name>
    <dbReference type="NCBI Taxonomy" id="1562124"/>
    <lineage>
        <taxon>Bacteria</taxon>
        <taxon>Pseudomonadati</taxon>
        <taxon>Bacteroidota</taxon>
        <taxon>Cytophagia</taxon>
        <taxon>Cytophagales</taxon>
        <taxon>Hymenobacteraceae</taxon>
        <taxon>Hymenobacter</taxon>
    </lineage>
</organism>
<name>A0ABQ1WQC2_9BACT</name>
<keyword evidence="2" id="KW-1185">Reference proteome</keyword>
<accession>A0ABQ1WQC2</accession>
<evidence type="ECO:0000313" key="2">
    <source>
        <dbReference type="Proteomes" id="UP000601361"/>
    </source>
</evidence>
<dbReference type="Proteomes" id="UP000601361">
    <property type="component" value="Unassembled WGS sequence"/>
</dbReference>
<protein>
    <submittedName>
        <fullName evidence="1">Uncharacterized protein</fullName>
    </submittedName>
</protein>